<keyword evidence="4 10" id="KW-0808">Transferase</keyword>
<dbReference type="PROSITE" id="PS00718">
    <property type="entry name" value="SIGMA54_2"/>
    <property type="match status" value="1"/>
</dbReference>
<evidence type="ECO:0000256" key="6">
    <source>
        <dbReference type="ARBA" id="ARBA00023015"/>
    </source>
</evidence>
<keyword evidence="9 10" id="KW-0804">Transcription</keyword>
<reference evidence="14 15" key="1">
    <citation type="submission" date="2016-10" db="EMBL/GenBank/DDBJ databases">
        <authorList>
            <person name="de Groot N.N."/>
        </authorList>
    </citation>
    <scope>NUCLEOTIDE SEQUENCE [LARGE SCALE GENOMIC DNA]</scope>
    <source>
        <strain evidence="14 15">CGMCC 1.7659</strain>
    </source>
</reference>
<keyword evidence="6 10" id="KW-0805">Transcription regulation</keyword>
<evidence type="ECO:0000256" key="7">
    <source>
        <dbReference type="ARBA" id="ARBA00023082"/>
    </source>
</evidence>
<evidence type="ECO:0000256" key="10">
    <source>
        <dbReference type="PIRNR" id="PIRNR000774"/>
    </source>
</evidence>
<evidence type="ECO:0000256" key="5">
    <source>
        <dbReference type="ARBA" id="ARBA00022695"/>
    </source>
</evidence>
<dbReference type="PIRSF" id="PIRSF000774">
    <property type="entry name" value="RpoN"/>
    <property type="match status" value="1"/>
</dbReference>
<dbReference type="GO" id="GO:0003677">
    <property type="term" value="F:DNA binding"/>
    <property type="evidence" value="ECO:0007669"/>
    <property type="project" value="UniProtKB-KW"/>
</dbReference>
<evidence type="ECO:0000256" key="1">
    <source>
        <dbReference type="ARBA" id="ARBA00008798"/>
    </source>
</evidence>
<evidence type="ECO:0000256" key="2">
    <source>
        <dbReference type="ARBA" id="ARBA00019942"/>
    </source>
</evidence>
<keyword evidence="5 10" id="KW-0548">Nucleotidyltransferase</keyword>
<dbReference type="InterPro" id="IPR007046">
    <property type="entry name" value="RNA_pol_sigma_54_core-bd"/>
</dbReference>
<dbReference type="NCBIfam" id="NF009118">
    <property type="entry name" value="PRK12469.1"/>
    <property type="match status" value="1"/>
</dbReference>
<dbReference type="PROSITE" id="PS50044">
    <property type="entry name" value="SIGMA54_3"/>
    <property type="match status" value="1"/>
</dbReference>
<dbReference type="NCBIfam" id="TIGR02395">
    <property type="entry name" value="rpoN_sigma"/>
    <property type="match status" value="1"/>
</dbReference>
<dbReference type="Pfam" id="PF00309">
    <property type="entry name" value="Sigma54_AID"/>
    <property type="match status" value="1"/>
</dbReference>
<dbReference type="NCBIfam" id="NF004595">
    <property type="entry name" value="PRK05932.1-2"/>
    <property type="match status" value="1"/>
</dbReference>
<dbReference type="GO" id="GO:0016987">
    <property type="term" value="F:sigma factor activity"/>
    <property type="evidence" value="ECO:0007669"/>
    <property type="project" value="UniProtKB-KW"/>
</dbReference>
<dbReference type="GO" id="GO:0001216">
    <property type="term" value="F:DNA-binding transcription activator activity"/>
    <property type="evidence" value="ECO:0007669"/>
    <property type="project" value="InterPro"/>
</dbReference>
<evidence type="ECO:0000313" key="14">
    <source>
        <dbReference type="EMBL" id="SFN23944.1"/>
    </source>
</evidence>
<dbReference type="Gene3D" id="1.10.10.60">
    <property type="entry name" value="Homeodomain-like"/>
    <property type="match status" value="1"/>
</dbReference>
<dbReference type="Gene3D" id="1.10.10.1330">
    <property type="entry name" value="RNA polymerase sigma-54 factor, core-binding domain"/>
    <property type="match status" value="1"/>
</dbReference>
<dbReference type="InterPro" id="IPR000394">
    <property type="entry name" value="RNA_pol_sigma_54"/>
</dbReference>
<evidence type="ECO:0000259" key="12">
    <source>
        <dbReference type="Pfam" id="PF04552"/>
    </source>
</evidence>
<dbReference type="GO" id="GO:0016779">
    <property type="term" value="F:nucleotidyltransferase activity"/>
    <property type="evidence" value="ECO:0007669"/>
    <property type="project" value="UniProtKB-KW"/>
</dbReference>
<evidence type="ECO:0000256" key="3">
    <source>
        <dbReference type="ARBA" id="ARBA00022478"/>
    </source>
</evidence>
<feature type="domain" description="RNA polymerase sigma factor 54 DNA-binding" evidence="12">
    <location>
        <begin position="331"/>
        <end position="488"/>
    </location>
</feature>
<evidence type="ECO:0000256" key="11">
    <source>
        <dbReference type="SAM" id="MobiDB-lite"/>
    </source>
</evidence>
<dbReference type="PANTHER" id="PTHR32248">
    <property type="entry name" value="RNA POLYMERASE SIGMA-54 FACTOR"/>
    <property type="match status" value="1"/>
</dbReference>
<dbReference type="Pfam" id="PF04963">
    <property type="entry name" value="Sigma54_CBD"/>
    <property type="match status" value="1"/>
</dbReference>
<protein>
    <recommendedName>
        <fullName evidence="2 10">RNA polymerase sigma-54 factor</fullName>
    </recommendedName>
</protein>
<dbReference type="STRING" id="578942.SAMN05216289_10968"/>
<dbReference type="PROSITE" id="PS00717">
    <property type="entry name" value="SIGMA54_1"/>
    <property type="match status" value="1"/>
</dbReference>
<dbReference type="GO" id="GO:0000428">
    <property type="term" value="C:DNA-directed RNA polymerase complex"/>
    <property type="evidence" value="ECO:0007669"/>
    <property type="project" value="UniProtKB-KW"/>
</dbReference>
<name>A0A1I4XDH5_9GAMM</name>
<comment type="function">
    <text evidence="10">Sigma factors are initiation factors that promote the attachment of RNA polymerase to specific initiation sites and are then released.</text>
</comment>
<comment type="similarity">
    <text evidence="1 10">Belongs to the sigma-54 factor family.</text>
</comment>
<evidence type="ECO:0000256" key="9">
    <source>
        <dbReference type="ARBA" id="ARBA00023163"/>
    </source>
</evidence>
<keyword evidence="3 10" id="KW-0240">DNA-directed RNA polymerase</keyword>
<dbReference type="InterPro" id="IPR038709">
    <property type="entry name" value="RpoN_core-bd_sf"/>
</dbReference>
<dbReference type="PRINTS" id="PR00045">
    <property type="entry name" value="SIGMA54FCT"/>
</dbReference>
<dbReference type="Pfam" id="PF04552">
    <property type="entry name" value="Sigma54_DBD"/>
    <property type="match status" value="1"/>
</dbReference>
<proteinExistence type="inferred from homology"/>
<dbReference type="InterPro" id="IPR007634">
    <property type="entry name" value="RNA_pol_sigma_54_DNA-bd"/>
</dbReference>
<evidence type="ECO:0000256" key="4">
    <source>
        <dbReference type="ARBA" id="ARBA00022679"/>
    </source>
</evidence>
<dbReference type="GO" id="GO:0006352">
    <property type="term" value="P:DNA-templated transcription initiation"/>
    <property type="evidence" value="ECO:0007669"/>
    <property type="project" value="InterPro"/>
</dbReference>
<accession>A0A1I4XDH5</accession>
<sequence>MKLQGDRPTGMKPALQLRVQSQLALTPQLQQAIKLLQLSSVELELELNQALESNPLLDIEEDDPDEAEIEEFVPPEHTLSAPVDASDGAGSETRDETPDFDDIPLDLGEDRRDYRASSSDDETLEQQDAEAEDLRDHLLWQLNLTPLSQRDRCIATAIIEAINDDGYLDESNEVICASLADLCAVTVEQVEAVRHRVQRFDPLGAASRTLSECLDVQLEALDRDTPGLDKARLLVADCLDMLARNDRTRLCQKLRVNDEELDTVIDLVRSLTPKPGAGYSNGPAEYVAPDAYAHKVNGRWQVSLSPHCQPRLAINEHYASLIARAQRDDASYLRGQLQEARWLIKSLKTRAETVLKVAQAIVQAQEAFLEFGPEAMRPLVLRDVAEEIEMHESTVSRVTTRKYLHTPRGTFEFKYFFSSGVSTVDGGAASATAIQAMIRKLIDDEKAARPLSDQALAVELNRRGISVARRTVAKYREALNIPSSNDRCRLG</sequence>
<dbReference type="AlphaFoldDB" id="A0A1I4XDH5"/>
<feature type="region of interest" description="Disordered" evidence="11">
    <location>
        <begin position="73"/>
        <end position="107"/>
    </location>
</feature>
<keyword evidence="7 10" id="KW-0731">Sigma factor</keyword>
<evidence type="ECO:0000256" key="8">
    <source>
        <dbReference type="ARBA" id="ARBA00023125"/>
    </source>
</evidence>
<dbReference type="EMBL" id="FOVF01000009">
    <property type="protein sequence ID" value="SFN23944.1"/>
    <property type="molecule type" value="Genomic_DNA"/>
</dbReference>
<keyword evidence="15" id="KW-1185">Reference proteome</keyword>
<organism evidence="14 15">
    <name type="scientific">Dokdonella immobilis</name>
    <dbReference type="NCBI Taxonomy" id="578942"/>
    <lineage>
        <taxon>Bacteria</taxon>
        <taxon>Pseudomonadati</taxon>
        <taxon>Pseudomonadota</taxon>
        <taxon>Gammaproteobacteria</taxon>
        <taxon>Lysobacterales</taxon>
        <taxon>Rhodanobacteraceae</taxon>
        <taxon>Dokdonella</taxon>
    </lineage>
</organism>
<evidence type="ECO:0000259" key="13">
    <source>
        <dbReference type="Pfam" id="PF04963"/>
    </source>
</evidence>
<evidence type="ECO:0000313" key="15">
    <source>
        <dbReference type="Proteomes" id="UP000198575"/>
    </source>
</evidence>
<dbReference type="PANTHER" id="PTHR32248:SF4">
    <property type="entry name" value="RNA POLYMERASE SIGMA-54 FACTOR"/>
    <property type="match status" value="1"/>
</dbReference>
<dbReference type="Proteomes" id="UP000198575">
    <property type="component" value="Unassembled WGS sequence"/>
</dbReference>
<keyword evidence="8 10" id="KW-0238">DNA-binding</keyword>
<feature type="domain" description="RNA polymerase sigma factor 54 core-binding" evidence="13">
    <location>
        <begin position="124"/>
        <end position="318"/>
    </location>
</feature>
<gene>
    <name evidence="14" type="ORF">SAMN05216289_10968</name>
</gene>